<gene>
    <name evidence="2" type="ORF">Phi19:1_gp032</name>
</gene>
<evidence type="ECO:0000259" key="1">
    <source>
        <dbReference type="SMART" id="SM00507"/>
    </source>
</evidence>
<dbReference type="Pfam" id="PF07463">
    <property type="entry name" value="NUMOD4"/>
    <property type="match status" value="1"/>
</dbReference>
<name>R9ZYA0_9CAUD</name>
<dbReference type="InterPro" id="IPR016177">
    <property type="entry name" value="DNA-bd_dom_sf"/>
</dbReference>
<dbReference type="KEGG" id="vg:16880945"/>
<keyword evidence="2" id="KW-0540">Nuclease</keyword>
<dbReference type="Proteomes" id="UP000014730">
    <property type="component" value="Segment"/>
</dbReference>
<dbReference type="Gene3D" id="3.30.730.10">
    <property type="entry name" value="AP2/ERF domain"/>
    <property type="match status" value="1"/>
</dbReference>
<dbReference type="Gene3D" id="3.90.75.20">
    <property type="match status" value="1"/>
</dbReference>
<dbReference type="InterPro" id="IPR036955">
    <property type="entry name" value="AP2/ERF_dom_sf"/>
</dbReference>
<dbReference type="GO" id="GO:0004519">
    <property type="term" value="F:endonuclease activity"/>
    <property type="evidence" value="ECO:0007669"/>
    <property type="project" value="UniProtKB-KW"/>
</dbReference>
<keyword evidence="3" id="KW-1185">Reference proteome</keyword>
<dbReference type="InterPro" id="IPR010902">
    <property type="entry name" value="NUMOD4"/>
</dbReference>
<dbReference type="RefSeq" id="YP_008241725.1">
    <property type="nucleotide sequence ID" value="NC_021799.1"/>
</dbReference>
<evidence type="ECO:0000313" key="2">
    <source>
        <dbReference type="EMBL" id="AGO47322.1"/>
    </source>
</evidence>
<protein>
    <submittedName>
        <fullName evidence="2">HNH homing endonuclease</fullName>
    </submittedName>
</protein>
<proteinExistence type="predicted"/>
<dbReference type="InterPro" id="IPR044925">
    <property type="entry name" value="His-Me_finger_sf"/>
</dbReference>
<evidence type="ECO:0000313" key="3">
    <source>
        <dbReference type="Proteomes" id="UP000014730"/>
    </source>
</evidence>
<dbReference type="SUPFAM" id="SSF54171">
    <property type="entry name" value="DNA-binding domain"/>
    <property type="match status" value="1"/>
</dbReference>
<feature type="domain" description="HNH nuclease" evidence="1">
    <location>
        <begin position="64"/>
        <end position="111"/>
    </location>
</feature>
<accession>R9ZYA0</accession>
<reference evidence="3" key="2">
    <citation type="submission" date="2013-03" db="EMBL/GenBank/DDBJ databases">
        <title>The Cellulophaga phages: a novel, diverse, and globally ubiquitous model system.</title>
        <authorList>
            <person name="Holmfeldt K."/>
            <person name="Solonenko N."/>
            <person name="Shah M."/>
            <person name="Corrier K."/>
            <person name="Riemann L."/>
            <person name="VerBerkmoes N.C."/>
            <person name="Sullivan M.B."/>
        </authorList>
    </citation>
    <scope>NUCLEOTIDE SEQUENCE [LARGE SCALE GENOMIC DNA]</scope>
</reference>
<sequence>MEKWIDVLGFEKYYQVSDLGNVRSKDRVVNFDDGRIRTFKGVLRKPTLNKKRGYMYITFNISQKRKTMSVHRIVAESFLGIREGLVVDHIDGDRLNNKLDNLQWITSRMNVCKSKTSKGLTGVSWHKLNNKFISNITISGKKIHLGYFDSEVEANKAYLKALSNE</sequence>
<dbReference type="EMBL" id="KC821607">
    <property type="protein sequence ID" value="AGO47322.1"/>
    <property type="molecule type" value="Genomic_DNA"/>
</dbReference>
<keyword evidence="2" id="KW-0255">Endonuclease</keyword>
<dbReference type="Pfam" id="PF13392">
    <property type="entry name" value="HNH_3"/>
    <property type="match status" value="1"/>
</dbReference>
<dbReference type="SMART" id="SM00507">
    <property type="entry name" value="HNHc"/>
    <property type="match status" value="1"/>
</dbReference>
<dbReference type="GO" id="GO:0016788">
    <property type="term" value="F:hydrolase activity, acting on ester bonds"/>
    <property type="evidence" value="ECO:0007669"/>
    <property type="project" value="InterPro"/>
</dbReference>
<dbReference type="InterPro" id="IPR003615">
    <property type="entry name" value="HNH_nuc"/>
</dbReference>
<organism evidence="2 3">
    <name type="scientific">Cellulophaga phage phi19:1</name>
    <dbReference type="NCBI Taxonomy" id="1327970"/>
    <lineage>
        <taxon>Viruses</taxon>
        <taxon>Duplodnaviria</taxon>
        <taxon>Heunggongvirae</taxon>
        <taxon>Uroviricota</taxon>
        <taxon>Caudoviricetes</taxon>
        <taxon>Assiduviridae</taxon>
        <taxon>Cellubavirus</taxon>
        <taxon>Cellubavirus phi19una</taxon>
    </lineage>
</organism>
<dbReference type="CDD" id="cd00085">
    <property type="entry name" value="HNHc"/>
    <property type="match status" value="1"/>
</dbReference>
<dbReference type="GeneID" id="16880945"/>
<reference evidence="2 3" key="1">
    <citation type="journal article" date="2013" name="Proc. Natl. Acad. Sci. U.S.A.">
        <title>Twelve previously unknown phage genera are ubiquitous in global oceans.</title>
        <authorList>
            <person name="Holmfeldt K."/>
            <person name="Solonenko N."/>
            <person name="Shah M."/>
            <person name="Corrier K."/>
            <person name="Riemann L."/>
            <person name="Verberkmoes N.C."/>
            <person name="Sullivan M.B."/>
        </authorList>
    </citation>
    <scope>NUCLEOTIDE SEQUENCE [LARGE SCALE GENOMIC DNA]</scope>
    <source>
        <strain evidence="2">Phi19:1</strain>
    </source>
</reference>
<dbReference type="GO" id="GO:0003677">
    <property type="term" value="F:DNA binding"/>
    <property type="evidence" value="ECO:0007669"/>
    <property type="project" value="InterPro"/>
</dbReference>
<keyword evidence="2" id="KW-0378">Hydrolase</keyword>
<dbReference type="GO" id="GO:0003700">
    <property type="term" value="F:DNA-binding transcription factor activity"/>
    <property type="evidence" value="ECO:0007669"/>
    <property type="project" value="InterPro"/>
</dbReference>
<dbReference type="OrthoDB" id="21336at10239"/>
<dbReference type="SUPFAM" id="SSF54060">
    <property type="entry name" value="His-Me finger endonucleases"/>
    <property type="match status" value="1"/>
</dbReference>